<keyword evidence="4" id="KW-1185">Reference proteome</keyword>
<dbReference type="GO" id="GO:0006887">
    <property type="term" value="P:exocytosis"/>
    <property type="evidence" value="ECO:0007669"/>
    <property type="project" value="TreeGrafter"/>
</dbReference>
<evidence type="ECO:0000313" key="4">
    <source>
        <dbReference type="Proteomes" id="UP000472260"/>
    </source>
</evidence>
<dbReference type="PROSITE" id="PS50004">
    <property type="entry name" value="C2"/>
    <property type="match status" value="1"/>
</dbReference>
<dbReference type="Gene3D" id="2.60.40.150">
    <property type="entry name" value="C2 domain"/>
    <property type="match status" value="1"/>
</dbReference>
<dbReference type="PANTHER" id="PTHR45729:SF3">
    <property type="entry name" value="RABPHILIN-3A"/>
    <property type="match status" value="1"/>
</dbReference>
<dbReference type="GO" id="GO:0098850">
    <property type="term" value="C:extrinsic component of synaptic vesicle membrane"/>
    <property type="evidence" value="ECO:0007669"/>
    <property type="project" value="TreeGrafter"/>
</dbReference>
<dbReference type="GO" id="GO:0017158">
    <property type="term" value="P:regulation of calcium ion-dependent exocytosis"/>
    <property type="evidence" value="ECO:0007669"/>
    <property type="project" value="TreeGrafter"/>
</dbReference>
<evidence type="ECO:0000256" key="1">
    <source>
        <dbReference type="ARBA" id="ARBA00022723"/>
    </source>
</evidence>
<sequence>MDSNGLADPYVKLHLLPGASKSTKLRTKTLRNTRNPTWNETLVYHGLTDDDMQRKTLRFFLFLQNIFMEHDLYLIY</sequence>
<proteinExistence type="predicted"/>
<reference evidence="3" key="2">
    <citation type="submission" date="2025-09" db="UniProtKB">
        <authorList>
            <consortium name="Ensembl"/>
        </authorList>
    </citation>
    <scope>IDENTIFICATION</scope>
</reference>
<keyword evidence="1" id="KW-0479">Metal-binding</keyword>
<organism evidence="3 4">
    <name type="scientific">Sinocyclocheilus anshuiensis</name>
    <dbReference type="NCBI Taxonomy" id="1608454"/>
    <lineage>
        <taxon>Eukaryota</taxon>
        <taxon>Metazoa</taxon>
        <taxon>Chordata</taxon>
        <taxon>Craniata</taxon>
        <taxon>Vertebrata</taxon>
        <taxon>Euteleostomi</taxon>
        <taxon>Actinopterygii</taxon>
        <taxon>Neopterygii</taxon>
        <taxon>Teleostei</taxon>
        <taxon>Ostariophysi</taxon>
        <taxon>Cypriniformes</taxon>
        <taxon>Cyprinidae</taxon>
        <taxon>Cyprininae</taxon>
        <taxon>Sinocyclocheilus</taxon>
    </lineage>
</organism>
<dbReference type="InterPro" id="IPR000008">
    <property type="entry name" value="C2_dom"/>
</dbReference>
<dbReference type="PANTHER" id="PTHR45729">
    <property type="entry name" value="RABPHILIN, ISOFORM A"/>
    <property type="match status" value="1"/>
</dbReference>
<evidence type="ECO:0000259" key="2">
    <source>
        <dbReference type="PROSITE" id="PS50004"/>
    </source>
</evidence>
<dbReference type="Pfam" id="PF00168">
    <property type="entry name" value="C2"/>
    <property type="match status" value="1"/>
</dbReference>
<dbReference type="GO" id="GO:0046872">
    <property type="term" value="F:metal ion binding"/>
    <property type="evidence" value="ECO:0007669"/>
    <property type="project" value="UniProtKB-KW"/>
</dbReference>
<dbReference type="AlphaFoldDB" id="A0A671QP52"/>
<dbReference type="InterPro" id="IPR043566">
    <property type="entry name" value="Rabphilin/DOC2/Noc2"/>
</dbReference>
<reference evidence="3" key="1">
    <citation type="submission" date="2025-08" db="UniProtKB">
        <authorList>
            <consortium name="Ensembl"/>
        </authorList>
    </citation>
    <scope>IDENTIFICATION</scope>
</reference>
<protein>
    <recommendedName>
        <fullName evidence="2">C2 domain-containing protein</fullName>
    </recommendedName>
</protein>
<dbReference type="GO" id="GO:0061669">
    <property type="term" value="P:spontaneous neurotransmitter secretion"/>
    <property type="evidence" value="ECO:0007669"/>
    <property type="project" value="TreeGrafter"/>
</dbReference>
<evidence type="ECO:0000313" key="3">
    <source>
        <dbReference type="Ensembl" id="ENSSANP00000070305.1"/>
    </source>
</evidence>
<feature type="domain" description="C2" evidence="2">
    <location>
        <begin position="1"/>
        <end position="76"/>
    </location>
</feature>
<dbReference type="SUPFAM" id="SSF49562">
    <property type="entry name" value="C2 domain (Calcium/lipid-binding domain, CaLB)"/>
    <property type="match status" value="1"/>
</dbReference>
<dbReference type="GO" id="GO:0045211">
    <property type="term" value="C:postsynaptic membrane"/>
    <property type="evidence" value="ECO:0007669"/>
    <property type="project" value="TreeGrafter"/>
</dbReference>
<dbReference type="InterPro" id="IPR035892">
    <property type="entry name" value="C2_domain_sf"/>
</dbReference>
<accession>A0A671QP52</accession>
<dbReference type="Proteomes" id="UP000472260">
    <property type="component" value="Unassembled WGS sequence"/>
</dbReference>
<dbReference type="Ensembl" id="ENSSANT00000074738.1">
    <property type="protein sequence ID" value="ENSSANP00000070305.1"/>
    <property type="gene ID" value="ENSSANG00000035090.1"/>
</dbReference>
<dbReference type="PRINTS" id="PR00360">
    <property type="entry name" value="C2DOMAIN"/>
</dbReference>
<dbReference type="GO" id="GO:0043005">
    <property type="term" value="C:neuron projection"/>
    <property type="evidence" value="ECO:0007669"/>
    <property type="project" value="TreeGrafter"/>
</dbReference>
<name>A0A671QP52_9TELE</name>